<keyword evidence="8" id="KW-1185">Reference proteome</keyword>
<dbReference type="InterPro" id="IPR016187">
    <property type="entry name" value="CTDL_fold"/>
</dbReference>
<proteinExistence type="predicted"/>
<evidence type="ECO:0000313" key="7">
    <source>
        <dbReference type="Ensembl" id="ENSSFAP00005033491.1"/>
    </source>
</evidence>
<sequence>MQELEMVDYDNDGPGRRERPRGHKDKPERRLFMPLFLGFGVLCIIQGILNISLRVAYYSSKTSACNLTHVGGKPTTAPKVAVDCQEMKNRQCNKLQERFNALTADKNLLENTNNILNNRIKELEEEVQRLQMNTMDMSGCTSSQRCPTGWREINSRCYFLSTEMKTWQNSRRHCQSENADLVVISSPEEQRAIYRLDGEAYLLFWIGLQGTDGNFRWVDGSALTNQFWQVGQPDHGGPNNVEDCVEMYHHNPLLTSWNDAPCGQRRRWMCEKEPCQVSGALT</sequence>
<dbReference type="PANTHER" id="PTHR22803">
    <property type="entry name" value="MANNOSE, PHOSPHOLIPASE, LECTIN RECEPTOR RELATED"/>
    <property type="match status" value="1"/>
</dbReference>
<reference evidence="7" key="1">
    <citation type="submission" date="2019-06" db="EMBL/GenBank/DDBJ databases">
        <authorList>
            <consortium name="Wellcome Sanger Institute Data Sharing"/>
        </authorList>
    </citation>
    <scope>NUCLEOTIDE SEQUENCE [LARGE SCALE GENOMIC DNA]</scope>
</reference>
<reference evidence="7" key="3">
    <citation type="submission" date="2025-09" db="UniProtKB">
        <authorList>
            <consortium name="Ensembl"/>
        </authorList>
    </citation>
    <scope>IDENTIFICATION</scope>
</reference>
<dbReference type="Pfam" id="PF00059">
    <property type="entry name" value="Lectin_C"/>
    <property type="match status" value="1"/>
</dbReference>
<dbReference type="InterPro" id="IPR050111">
    <property type="entry name" value="C-type_lectin/snaclec_domain"/>
</dbReference>
<evidence type="ECO:0000256" key="3">
    <source>
        <dbReference type="SAM" id="Coils"/>
    </source>
</evidence>
<keyword evidence="5" id="KW-0472">Membrane</keyword>
<dbReference type="AlphaFoldDB" id="A0A672HVZ5"/>
<dbReference type="InParanoid" id="A0A672HVZ5"/>
<keyword evidence="3" id="KW-0175">Coiled coil</keyword>
<feature type="transmembrane region" description="Helical" evidence="5">
    <location>
        <begin position="31"/>
        <end position="53"/>
    </location>
</feature>
<dbReference type="GeneID" id="115390707"/>
<keyword evidence="1" id="KW-0430">Lectin</keyword>
<evidence type="ECO:0000259" key="6">
    <source>
        <dbReference type="PROSITE" id="PS50041"/>
    </source>
</evidence>
<evidence type="ECO:0000313" key="8">
    <source>
        <dbReference type="Proteomes" id="UP000472267"/>
    </source>
</evidence>
<keyword evidence="5" id="KW-0812">Transmembrane</keyword>
<feature type="domain" description="C-type lectin" evidence="6">
    <location>
        <begin position="153"/>
        <end position="271"/>
    </location>
</feature>
<dbReference type="InterPro" id="IPR016186">
    <property type="entry name" value="C-type_lectin-like/link_sf"/>
</dbReference>
<dbReference type="Ensembl" id="ENSSFAT00005034660.1">
    <property type="protein sequence ID" value="ENSSFAP00005033491.1"/>
    <property type="gene ID" value="ENSSFAG00005016930.1"/>
</dbReference>
<dbReference type="CDD" id="cd03590">
    <property type="entry name" value="CLECT_DC-SIGN_like"/>
    <property type="match status" value="1"/>
</dbReference>
<keyword evidence="5" id="KW-1133">Transmembrane helix</keyword>
<accession>A0A672HVZ5</accession>
<evidence type="ECO:0000256" key="4">
    <source>
        <dbReference type="SAM" id="MobiDB-lite"/>
    </source>
</evidence>
<dbReference type="OrthoDB" id="6133475at2759"/>
<dbReference type="SUPFAM" id="SSF56436">
    <property type="entry name" value="C-type lectin-like"/>
    <property type="match status" value="1"/>
</dbReference>
<dbReference type="InterPro" id="IPR018378">
    <property type="entry name" value="C-type_lectin_CS"/>
</dbReference>
<dbReference type="PROSITE" id="PS50041">
    <property type="entry name" value="C_TYPE_LECTIN_2"/>
    <property type="match status" value="1"/>
</dbReference>
<dbReference type="SMART" id="SM00034">
    <property type="entry name" value="CLECT"/>
    <property type="match status" value="1"/>
</dbReference>
<protein>
    <submittedName>
        <fullName evidence="7">C-type lectin domain family 10 member A-like</fullName>
    </submittedName>
</protein>
<keyword evidence="2" id="KW-1015">Disulfide bond</keyword>
<dbReference type="OMA" id="EDINCEQ"/>
<feature type="compositionally biased region" description="Acidic residues" evidence="4">
    <location>
        <begin position="1"/>
        <end position="11"/>
    </location>
</feature>
<dbReference type="RefSeq" id="XP_029950546.1">
    <property type="nucleotide sequence ID" value="XM_030094686.1"/>
</dbReference>
<name>A0A672HVZ5_SALFA</name>
<dbReference type="InterPro" id="IPR033989">
    <property type="entry name" value="CD209-like_CTLD"/>
</dbReference>
<organism evidence="7 8">
    <name type="scientific">Salarias fasciatus</name>
    <name type="common">Jewelled blenny</name>
    <name type="synonym">Blennius fasciatus</name>
    <dbReference type="NCBI Taxonomy" id="181472"/>
    <lineage>
        <taxon>Eukaryota</taxon>
        <taxon>Metazoa</taxon>
        <taxon>Chordata</taxon>
        <taxon>Craniata</taxon>
        <taxon>Vertebrata</taxon>
        <taxon>Euteleostomi</taxon>
        <taxon>Actinopterygii</taxon>
        <taxon>Neopterygii</taxon>
        <taxon>Teleostei</taxon>
        <taxon>Neoteleostei</taxon>
        <taxon>Acanthomorphata</taxon>
        <taxon>Ovalentaria</taxon>
        <taxon>Blenniimorphae</taxon>
        <taxon>Blenniiformes</taxon>
        <taxon>Blennioidei</taxon>
        <taxon>Blenniidae</taxon>
        <taxon>Salariinae</taxon>
        <taxon>Salarias</taxon>
    </lineage>
</organism>
<dbReference type="GO" id="GO:0030246">
    <property type="term" value="F:carbohydrate binding"/>
    <property type="evidence" value="ECO:0007669"/>
    <property type="project" value="UniProtKB-KW"/>
</dbReference>
<gene>
    <name evidence="7" type="primary">LOC115390707</name>
</gene>
<feature type="coiled-coil region" evidence="3">
    <location>
        <begin position="92"/>
        <end position="133"/>
    </location>
</feature>
<evidence type="ECO:0000256" key="2">
    <source>
        <dbReference type="ARBA" id="ARBA00023157"/>
    </source>
</evidence>
<dbReference type="Proteomes" id="UP000472267">
    <property type="component" value="Chromosome 6"/>
</dbReference>
<reference evidence="7" key="2">
    <citation type="submission" date="2025-08" db="UniProtKB">
        <authorList>
            <consortium name="Ensembl"/>
        </authorList>
    </citation>
    <scope>IDENTIFICATION</scope>
</reference>
<dbReference type="PROSITE" id="PS00615">
    <property type="entry name" value="C_TYPE_LECTIN_1"/>
    <property type="match status" value="1"/>
</dbReference>
<evidence type="ECO:0000256" key="1">
    <source>
        <dbReference type="ARBA" id="ARBA00022734"/>
    </source>
</evidence>
<evidence type="ECO:0000256" key="5">
    <source>
        <dbReference type="SAM" id="Phobius"/>
    </source>
</evidence>
<feature type="region of interest" description="Disordered" evidence="4">
    <location>
        <begin position="1"/>
        <end position="25"/>
    </location>
</feature>
<dbReference type="InterPro" id="IPR001304">
    <property type="entry name" value="C-type_lectin-like"/>
</dbReference>
<dbReference type="Gene3D" id="3.10.100.10">
    <property type="entry name" value="Mannose-Binding Protein A, subunit A"/>
    <property type="match status" value="1"/>
</dbReference>